<dbReference type="Proteomes" id="UP001303532">
    <property type="component" value="Chromosome"/>
</dbReference>
<keyword evidence="4" id="KW-1185">Reference proteome</keyword>
<dbReference type="RefSeq" id="WP_323690723.1">
    <property type="nucleotide sequence ID" value="NZ_CP116341.1"/>
</dbReference>
<keyword evidence="1" id="KW-0732">Signal</keyword>
<evidence type="ECO:0000313" key="3">
    <source>
        <dbReference type="EMBL" id="WOV83051.1"/>
    </source>
</evidence>
<dbReference type="Pfam" id="PF10026">
    <property type="entry name" value="DUF2268"/>
    <property type="match status" value="1"/>
</dbReference>
<sequence>MKIIHSKNKLLLIIFMVLAFSVSACKQTGQPPERITPENALQNITYSFKNPDTGQKFSIIHAYQLYENFFEAVQNQPDEQLFKLFQQEIITPVNESCFEDAKLMNSEDIFELVTKRSDFERVKNQIEKMNTDQLNEVFEESLVKSSNALPTDKETTVCIFPENENFPSDMGTIGAGQIVVYYEGFDKYFKSAMSHEYHHSVWLEKHLKDNKPLTGLDHLTLEGEAVMFETLMYPDLNSMYTLINESFNKEVWSKIEPSLERDAGPEILEIIMGGSNGIPNYYGYSEGYKIVRSYLDLHPEMTVEEWTAQEPKELFEEVNYLANYR</sequence>
<evidence type="ECO:0000259" key="2">
    <source>
        <dbReference type="Pfam" id="PF10026"/>
    </source>
</evidence>
<proteinExistence type="predicted"/>
<accession>A0ABZ0KUA0</accession>
<dbReference type="GO" id="GO:0008233">
    <property type="term" value="F:peptidase activity"/>
    <property type="evidence" value="ECO:0007669"/>
    <property type="project" value="UniProtKB-KW"/>
</dbReference>
<dbReference type="PROSITE" id="PS51257">
    <property type="entry name" value="PROKAR_LIPOPROTEIN"/>
    <property type="match status" value="1"/>
</dbReference>
<dbReference type="InterPro" id="IPR018728">
    <property type="entry name" value="DUF2268"/>
</dbReference>
<keyword evidence="3" id="KW-0378">Hydrolase</keyword>
<feature type="signal peptide" evidence="1">
    <location>
        <begin position="1"/>
        <end position="26"/>
    </location>
</feature>
<dbReference type="EMBL" id="CP116341">
    <property type="protein sequence ID" value="WOV83051.1"/>
    <property type="molecule type" value="Genomic_DNA"/>
</dbReference>
<keyword evidence="3" id="KW-0645">Protease</keyword>
<reference evidence="3 4" key="1">
    <citation type="submission" date="2023-01" db="EMBL/GenBank/DDBJ databases">
        <title>Sporosarcina sp. nov., isolated from Korean tranditional fermented seafood 'Jeotgal'.</title>
        <authorList>
            <person name="Yang A.-I."/>
        </authorList>
    </citation>
    <scope>NUCLEOTIDE SEQUENCE [LARGE SCALE GENOMIC DNA]</scope>
    <source>
        <strain evidence="3 4">B2O-1</strain>
    </source>
</reference>
<name>A0ABZ0KUA0_9BACL</name>
<evidence type="ECO:0000313" key="4">
    <source>
        <dbReference type="Proteomes" id="UP001303532"/>
    </source>
</evidence>
<gene>
    <name evidence="3" type="ORF">PGH26_08880</name>
</gene>
<protein>
    <submittedName>
        <fullName evidence="3">DUF2268 domain-containing putative Zn-dependent protease</fullName>
    </submittedName>
</protein>
<feature type="domain" description="DUF2268" evidence="2">
    <location>
        <begin position="136"/>
        <end position="314"/>
    </location>
</feature>
<evidence type="ECO:0000256" key="1">
    <source>
        <dbReference type="SAM" id="SignalP"/>
    </source>
</evidence>
<organism evidence="3 4">
    <name type="scientific">Sporosarcina jeotgali</name>
    <dbReference type="NCBI Taxonomy" id="3020056"/>
    <lineage>
        <taxon>Bacteria</taxon>
        <taxon>Bacillati</taxon>
        <taxon>Bacillota</taxon>
        <taxon>Bacilli</taxon>
        <taxon>Bacillales</taxon>
        <taxon>Caryophanaceae</taxon>
        <taxon>Sporosarcina</taxon>
    </lineage>
</organism>
<feature type="chain" id="PRO_5045937996" evidence="1">
    <location>
        <begin position="27"/>
        <end position="325"/>
    </location>
</feature>
<dbReference type="GO" id="GO:0006508">
    <property type="term" value="P:proteolysis"/>
    <property type="evidence" value="ECO:0007669"/>
    <property type="project" value="UniProtKB-KW"/>
</dbReference>